<comment type="caution">
    <text evidence="1">The sequence shown here is derived from an EMBL/GenBank/DDBJ whole genome shotgun (WGS) entry which is preliminary data.</text>
</comment>
<sequence length="138" mass="16036">MSDKDPLTQQEKMNFVKFSRYNIVAADKIASVLLDLTEKLENIGFLSDKRASRQVRDKKLRSILVQHRQSNIDLTEMMNYIPFHPDSEKIVNSLFQDLDVPRFTQVKLSEKNPLMNSEDKGNLTMQVLKINNLLLNQN</sequence>
<evidence type="ECO:0000313" key="2">
    <source>
        <dbReference type="Proteomes" id="UP001470230"/>
    </source>
</evidence>
<reference evidence="1 2" key="1">
    <citation type="submission" date="2024-04" db="EMBL/GenBank/DDBJ databases">
        <title>Tritrichomonas musculus Genome.</title>
        <authorList>
            <person name="Alves-Ferreira E."/>
            <person name="Grigg M."/>
            <person name="Lorenzi H."/>
            <person name="Galac M."/>
        </authorList>
    </citation>
    <scope>NUCLEOTIDE SEQUENCE [LARGE SCALE GENOMIC DNA]</scope>
    <source>
        <strain evidence="1 2">EAF2021</strain>
    </source>
</reference>
<organism evidence="1 2">
    <name type="scientific">Tritrichomonas musculus</name>
    <dbReference type="NCBI Taxonomy" id="1915356"/>
    <lineage>
        <taxon>Eukaryota</taxon>
        <taxon>Metamonada</taxon>
        <taxon>Parabasalia</taxon>
        <taxon>Tritrichomonadida</taxon>
        <taxon>Tritrichomonadidae</taxon>
        <taxon>Tritrichomonas</taxon>
    </lineage>
</organism>
<accession>A0ABR2IPZ0</accession>
<dbReference type="Proteomes" id="UP001470230">
    <property type="component" value="Unassembled WGS sequence"/>
</dbReference>
<protein>
    <submittedName>
        <fullName evidence="1">Uncharacterized protein</fullName>
    </submittedName>
</protein>
<dbReference type="EMBL" id="JAPFFF010000015">
    <property type="protein sequence ID" value="KAK8866625.1"/>
    <property type="molecule type" value="Genomic_DNA"/>
</dbReference>
<proteinExistence type="predicted"/>
<keyword evidence="2" id="KW-1185">Reference proteome</keyword>
<name>A0ABR2IPZ0_9EUKA</name>
<gene>
    <name evidence="1" type="ORF">M9Y10_009591</name>
</gene>
<evidence type="ECO:0000313" key="1">
    <source>
        <dbReference type="EMBL" id="KAK8866625.1"/>
    </source>
</evidence>